<dbReference type="KEGG" id="eiv:EIN_267720"/>
<reference evidence="1 2" key="1">
    <citation type="submission" date="2012-10" db="EMBL/GenBank/DDBJ databases">
        <authorList>
            <person name="Zafar N."/>
            <person name="Inman J."/>
            <person name="Hall N."/>
            <person name="Lorenzi H."/>
            <person name="Caler E."/>
        </authorList>
    </citation>
    <scope>NUCLEOTIDE SEQUENCE [LARGE SCALE GENOMIC DNA]</scope>
    <source>
        <strain evidence="1 2">IP1</strain>
    </source>
</reference>
<evidence type="ECO:0000313" key="1">
    <source>
        <dbReference type="EMBL" id="ELP91046.1"/>
    </source>
</evidence>
<protein>
    <submittedName>
        <fullName evidence="1">Uncharacterized protein</fullName>
    </submittedName>
</protein>
<evidence type="ECO:0000313" key="2">
    <source>
        <dbReference type="Proteomes" id="UP000014680"/>
    </source>
</evidence>
<dbReference type="AlphaFoldDB" id="A0A0A1U884"/>
<dbReference type="OrthoDB" id="27787at2759"/>
<gene>
    <name evidence="1" type="ORF">EIN_267720</name>
</gene>
<dbReference type="Proteomes" id="UP000014680">
    <property type="component" value="Unassembled WGS sequence"/>
</dbReference>
<dbReference type="RefSeq" id="XP_004257817.1">
    <property type="nucleotide sequence ID" value="XM_004257769.1"/>
</dbReference>
<sequence length="488" mass="55891">MRIEQVENIGGNRSLLSSYSSIEYDCYNDVFSDTYKRFIDCYVYKDVFYDQIGETKFPTCGIQLLLKGTNSNEAVCIVRGYFTTEFINGITQYDAERTILVTEDVYNQLSWGLMKNGFNPVCAFFKHTSNIMSTSLAVVRNDSNCFTLRAVDPFNRVHTLLSSKGQLQIDLNGTFTYCTENPVESLSVLLVNKDLILFPFFNFTRTKELQYPITNYQWNDTNKQPNLWAPRDIVYGDINESLAQKYSDYYDDKFTWTYDVYSYKGDDVGKLPLEDTHDMYIIFKLNVIFYVQMVFNSSTTYFVVKNGSQTISSGLLTATDSSPTEQNCHTQTLKMVVYPFSKDMCTINRTLCRQCGGSVDCVIIKQEQSFIDQRCGYGNNGYYLVFKGNSYVIDIINSTLTTRTPNYIDSFCPFQKNRCFGYECDPTDYLKKYGGENTQYIGCFLDCGVCDVGYSCNGVGKCIKNRVPSSALDIQMLTIFVFVILLSW</sequence>
<accession>A0A0A1U884</accession>
<dbReference type="VEuPathDB" id="AmoebaDB:EIN_267720"/>
<name>A0A0A1U884_ENTIV</name>
<dbReference type="OMA" id="KECTPPS"/>
<keyword evidence="2" id="KW-1185">Reference proteome</keyword>
<dbReference type="GeneID" id="14890007"/>
<dbReference type="EMBL" id="KB206479">
    <property type="protein sequence ID" value="ELP91046.1"/>
    <property type="molecule type" value="Genomic_DNA"/>
</dbReference>
<proteinExistence type="predicted"/>
<organism evidence="1 2">
    <name type="scientific">Entamoeba invadens IP1</name>
    <dbReference type="NCBI Taxonomy" id="370355"/>
    <lineage>
        <taxon>Eukaryota</taxon>
        <taxon>Amoebozoa</taxon>
        <taxon>Evosea</taxon>
        <taxon>Archamoebae</taxon>
        <taxon>Mastigamoebida</taxon>
        <taxon>Entamoebidae</taxon>
        <taxon>Entamoeba</taxon>
    </lineage>
</organism>